<name>A0ABP8XCS3_9ACTN</name>
<dbReference type="RefSeq" id="WP_345521324.1">
    <property type="nucleotide sequence ID" value="NZ_BAABKM010000002.1"/>
</dbReference>
<evidence type="ECO:0000313" key="1">
    <source>
        <dbReference type="EMBL" id="GAA4704228.1"/>
    </source>
</evidence>
<reference evidence="2" key="1">
    <citation type="journal article" date="2019" name="Int. J. Syst. Evol. Microbiol.">
        <title>The Global Catalogue of Microorganisms (GCM) 10K type strain sequencing project: providing services to taxonomists for standard genome sequencing and annotation.</title>
        <authorList>
            <consortium name="The Broad Institute Genomics Platform"/>
            <consortium name="The Broad Institute Genome Sequencing Center for Infectious Disease"/>
            <person name="Wu L."/>
            <person name="Ma J."/>
        </authorList>
    </citation>
    <scope>NUCLEOTIDE SEQUENCE [LARGE SCALE GENOMIC DNA]</scope>
    <source>
        <strain evidence="2">JCM 18531</strain>
    </source>
</reference>
<gene>
    <name evidence="1" type="ORF">GCM10023349_22180</name>
</gene>
<accession>A0ABP8XCS3</accession>
<organism evidence="1 2">
    <name type="scientific">Nocardioides conyzicola</name>
    <dbReference type="NCBI Taxonomy" id="1651781"/>
    <lineage>
        <taxon>Bacteria</taxon>
        <taxon>Bacillati</taxon>
        <taxon>Actinomycetota</taxon>
        <taxon>Actinomycetes</taxon>
        <taxon>Propionibacteriales</taxon>
        <taxon>Nocardioidaceae</taxon>
        <taxon>Nocardioides</taxon>
    </lineage>
</organism>
<evidence type="ECO:0000313" key="2">
    <source>
        <dbReference type="Proteomes" id="UP001499974"/>
    </source>
</evidence>
<keyword evidence="2" id="KW-1185">Reference proteome</keyword>
<dbReference type="Proteomes" id="UP001499974">
    <property type="component" value="Unassembled WGS sequence"/>
</dbReference>
<comment type="caution">
    <text evidence="1">The sequence shown here is derived from an EMBL/GenBank/DDBJ whole genome shotgun (WGS) entry which is preliminary data.</text>
</comment>
<proteinExistence type="predicted"/>
<protein>
    <submittedName>
        <fullName evidence="1">Uncharacterized protein</fullName>
    </submittedName>
</protein>
<dbReference type="EMBL" id="BAABKM010000002">
    <property type="protein sequence ID" value="GAA4704228.1"/>
    <property type="molecule type" value="Genomic_DNA"/>
</dbReference>
<sequence length="106" mass="11231">MSTNGHQGVLTRHHANKFAFHCCVDGPEPFSAIWNASGSSVSEMVFGSPAQVFQQIVTHLTDGRSDNHTATVVAAANNQSGLTDDVVAGVRVLHEQLPYVTVTVTG</sequence>